<dbReference type="VEuPathDB" id="FungiDB:PSHT_07805"/>
<comment type="caution">
    <text evidence="1">The sequence shown here is derived from an EMBL/GenBank/DDBJ whole genome shotgun (WGS) entry which is preliminary data.</text>
</comment>
<keyword evidence="2" id="KW-1185">Reference proteome</keyword>
<dbReference type="EMBL" id="PKSL01000091">
    <property type="protein sequence ID" value="POW06043.1"/>
    <property type="molecule type" value="Genomic_DNA"/>
</dbReference>
<name>A0A2S4V928_9BASI</name>
<dbReference type="VEuPathDB" id="FungiDB:PSTT_09250"/>
<evidence type="ECO:0000313" key="1">
    <source>
        <dbReference type="EMBL" id="POW06043.1"/>
    </source>
</evidence>
<proteinExistence type="predicted"/>
<organism evidence="1 2">
    <name type="scientific">Puccinia striiformis</name>
    <dbReference type="NCBI Taxonomy" id="27350"/>
    <lineage>
        <taxon>Eukaryota</taxon>
        <taxon>Fungi</taxon>
        <taxon>Dikarya</taxon>
        <taxon>Basidiomycota</taxon>
        <taxon>Pucciniomycotina</taxon>
        <taxon>Pucciniomycetes</taxon>
        <taxon>Pucciniales</taxon>
        <taxon>Pucciniaceae</taxon>
        <taxon>Puccinia</taxon>
    </lineage>
</organism>
<accession>A0A2S4V928</accession>
<gene>
    <name evidence="1" type="ORF">PSTT_09250</name>
</gene>
<sequence length="55" mass="6239">MIQDKQESASANQFAAFNFKVQPISNQLDLAESSLDVMVNQMFLTMIRTVNSSLW</sequence>
<reference evidence="1" key="1">
    <citation type="submission" date="2017-12" db="EMBL/GenBank/DDBJ databases">
        <title>Gene loss provides genomic basis for host adaptation in cereal stripe rust fungi.</title>
        <authorList>
            <person name="Xia C."/>
        </authorList>
    </citation>
    <scope>NUCLEOTIDE SEQUENCE [LARGE SCALE GENOMIC DNA]</scope>
    <source>
        <strain evidence="1">93-210</strain>
    </source>
</reference>
<evidence type="ECO:0000313" key="2">
    <source>
        <dbReference type="Proteomes" id="UP000239156"/>
    </source>
</evidence>
<protein>
    <submittedName>
        <fullName evidence="1">Uncharacterized protein</fullName>
    </submittedName>
</protein>
<dbReference type="Proteomes" id="UP000239156">
    <property type="component" value="Unassembled WGS sequence"/>
</dbReference>